<proteinExistence type="predicted"/>
<name>A0A4R4QGZ3_9ACTN</name>
<accession>A0A4R4QGZ3</accession>
<reference evidence="2 3" key="1">
    <citation type="submission" date="2019-03" db="EMBL/GenBank/DDBJ databases">
        <title>Draft genome sequences of novel Actinobacteria.</title>
        <authorList>
            <person name="Sahin N."/>
            <person name="Ay H."/>
            <person name="Saygin H."/>
        </authorList>
    </citation>
    <scope>NUCLEOTIDE SEQUENCE [LARGE SCALE GENOMIC DNA]</scope>
    <source>
        <strain evidence="2 3">JCM 30547</strain>
    </source>
</reference>
<dbReference type="EMBL" id="SMKA01000005">
    <property type="protein sequence ID" value="TDC34874.1"/>
    <property type="molecule type" value="Genomic_DNA"/>
</dbReference>
<dbReference type="Proteomes" id="UP000295075">
    <property type="component" value="Unassembled WGS sequence"/>
</dbReference>
<organism evidence="2 3">
    <name type="scientific">Kribbella albertanoniae</name>
    <dbReference type="NCBI Taxonomy" id="1266829"/>
    <lineage>
        <taxon>Bacteria</taxon>
        <taxon>Bacillati</taxon>
        <taxon>Actinomycetota</taxon>
        <taxon>Actinomycetes</taxon>
        <taxon>Propionibacteriales</taxon>
        <taxon>Kribbellaceae</taxon>
        <taxon>Kribbella</taxon>
    </lineage>
</organism>
<keyword evidence="1" id="KW-0732">Signal</keyword>
<dbReference type="OrthoDB" id="3806702at2"/>
<gene>
    <name evidence="2" type="ORF">E1261_02950</name>
</gene>
<evidence type="ECO:0000313" key="3">
    <source>
        <dbReference type="Proteomes" id="UP000295075"/>
    </source>
</evidence>
<feature type="chain" id="PRO_5020827171" evidence="1">
    <location>
        <begin position="28"/>
        <end position="353"/>
    </location>
</feature>
<protein>
    <submittedName>
        <fullName evidence="2">Uncharacterized protein</fullName>
    </submittedName>
</protein>
<sequence length="353" mass="37446">MRIRQVVAALLMAPLVGLALGASTAQADPNPNLTVSAARIIRTTPVAVSSLNTVPVTVEVDAKYTWPDASPDETLFGILERSSGSGQLTYLFTTPLKRYEGTTQNGKWRGIVNVPSTANGKFELTGVMVGQYWPGSGDMTDPTPVPGVRPVLTVVGTNLPKITARIIPDPVPFGQGYSIRWSVINSQTAKPYGTRLKVALENDSSCVESFGGSNALTDTNGYVTKTYPASMAGALNCLLLPSNPSPLGWLSIGINRPGIVTATPSKTSAPVGSIVPVNGVVMGAPTNCPVYLQRLYGATAWRNVGTAKVRQSSGKFVLNAQPAYKGLLYYRVSFPACYNYRAGVSKTFTIRGL</sequence>
<evidence type="ECO:0000256" key="1">
    <source>
        <dbReference type="SAM" id="SignalP"/>
    </source>
</evidence>
<feature type="signal peptide" evidence="1">
    <location>
        <begin position="1"/>
        <end position="27"/>
    </location>
</feature>
<keyword evidence="3" id="KW-1185">Reference proteome</keyword>
<dbReference type="AlphaFoldDB" id="A0A4R4QGZ3"/>
<evidence type="ECO:0000313" key="2">
    <source>
        <dbReference type="EMBL" id="TDC34874.1"/>
    </source>
</evidence>
<comment type="caution">
    <text evidence="2">The sequence shown here is derived from an EMBL/GenBank/DDBJ whole genome shotgun (WGS) entry which is preliminary data.</text>
</comment>